<dbReference type="InterPro" id="IPR035901">
    <property type="entry name" value="GIY-YIG_endonuc_sf"/>
</dbReference>
<dbReference type="RefSeq" id="WP_139226792.1">
    <property type="nucleotide sequence ID" value="NZ_FOJU01000003.1"/>
</dbReference>
<evidence type="ECO:0000259" key="2">
    <source>
        <dbReference type="Pfam" id="PF01878"/>
    </source>
</evidence>
<accession>A0A1I0X6N6</accession>
<evidence type="ECO:0000313" key="5">
    <source>
        <dbReference type="Proteomes" id="UP000198796"/>
    </source>
</evidence>
<feature type="domain" description="Bacteriophage T5 Orf172 DNA-binding" evidence="3">
    <location>
        <begin position="292"/>
        <end position="363"/>
    </location>
</feature>
<gene>
    <name evidence="4" type="ORF">SAMN05421688_1928</name>
</gene>
<reference evidence="4 5" key="1">
    <citation type="submission" date="2016-10" db="EMBL/GenBank/DDBJ databases">
        <authorList>
            <person name="de Groot N.N."/>
        </authorList>
    </citation>
    <scope>NUCLEOTIDE SEQUENCE [LARGE SCALE GENOMIC DNA]</scope>
    <source>
        <strain evidence="4 5">DSM 29316</strain>
    </source>
</reference>
<dbReference type="OrthoDB" id="7858931at2"/>
<dbReference type="AlphaFoldDB" id="A0A1I0X6N6"/>
<dbReference type="SUPFAM" id="SSF88697">
    <property type="entry name" value="PUA domain-like"/>
    <property type="match status" value="1"/>
</dbReference>
<dbReference type="Proteomes" id="UP000198796">
    <property type="component" value="Unassembled WGS sequence"/>
</dbReference>
<dbReference type="Gene3D" id="3.40.1440.10">
    <property type="entry name" value="GIY-YIG endonuclease"/>
    <property type="match status" value="1"/>
</dbReference>
<feature type="domain" description="EVE" evidence="2">
    <location>
        <begin position="3"/>
        <end position="140"/>
    </location>
</feature>
<evidence type="ECO:0000256" key="1">
    <source>
        <dbReference type="SAM" id="MobiDB-lite"/>
    </source>
</evidence>
<dbReference type="InterPro" id="IPR015947">
    <property type="entry name" value="PUA-like_sf"/>
</dbReference>
<dbReference type="EMBL" id="FOJU01000003">
    <property type="protein sequence ID" value="SFA96504.1"/>
    <property type="molecule type" value="Genomic_DNA"/>
</dbReference>
<organism evidence="4 5">
    <name type="scientific">Poseidonocella pacifica</name>
    <dbReference type="NCBI Taxonomy" id="871651"/>
    <lineage>
        <taxon>Bacteria</taxon>
        <taxon>Pseudomonadati</taxon>
        <taxon>Pseudomonadota</taxon>
        <taxon>Alphaproteobacteria</taxon>
        <taxon>Rhodobacterales</taxon>
        <taxon>Roseobacteraceae</taxon>
        <taxon>Poseidonocella</taxon>
    </lineage>
</organism>
<dbReference type="Pfam" id="PF10544">
    <property type="entry name" value="T5orf172"/>
    <property type="match status" value="1"/>
</dbReference>
<feature type="region of interest" description="Disordered" evidence="1">
    <location>
        <begin position="257"/>
        <end position="278"/>
    </location>
</feature>
<sequence>MTTWIFQCNPDHYDIDGLLASETRDILFAANQQASLMRPDDTVYIWRSQGKQKTVAGIVAKGHLLDTASIRPDSEPGKLFWVDETLANSNEPRVRLRIDDVANKREVIHRAWMITDPILSDLTILKMANMSNYVVEGVHLDRIGDLWERTGVSWSRAESIAALRAYHQTYGGSLSQKPGSPVADTASLIGRAVKGVYNKVLNFRHIDPRDVREGFSGAGAVDRKVWDEFYEPLTKEIDAEALEREFLRLWRSSTAKLSNAPTSSDQPSTYRPGPPPQGGDYFVTHTAHEHWFVYILELNNKKALKVGMSHEPKNRLRHYNHTIMPELTGLKWTLAFTHRFDDADHALSVEQVVLQSFAKHQLPSNGEILMGVDAISVQLAIINALN</sequence>
<feature type="compositionally biased region" description="Polar residues" evidence="1">
    <location>
        <begin position="257"/>
        <end position="269"/>
    </location>
</feature>
<protein>
    <submittedName>
        <fullName evidence="4">T5orf172 domain-containing protein</fullName>
    </submittedName>
</protein>
<proteinExistence type="predicted"/>
<name>A0A1I0X6N6_9RHOB</name>
<keyword evidence="5" id="KW-1185">Reference proteome</keyword>
<dbReference type="InterPro" id="IPR018306">
    <property type="entry name" value="Phage_T5_Orf172_DNA-bd"/>
</dbReference>
<evidence type="ECO:0000313" key="4">
    <source>
        <dbReference type="EMBL" id="SFA96504.1"/>
    </source>
</evidence>
<dbReference type="Pfam" id="PF01878">
    <property type="entry name" value="EVE"/>
    <property type="match status" value="1"/>
</dbReference>
<evidence type="ECO:0000259" key="3">
    <source>
        <dbReference type="Pfam" id="PF10544"/>
    </source>
</evidence>
<dbReference type="InterPro" id="IPR002740">
    <property type="entry name" value="EVE_domain"/>
</dbReference>